<dbReference type="InterPro" id="IPR011032">
    <property type="entry name" value="GroES-like_sf"/>
</dbReference>
<dbReference type="RefSeq" id="WP_183724645.1">
    <property type="nucleotide sequence ID" value="NZ_JACHBW010000008.1"/>
</dbReference>
<feature type="domain" description="Enoyl reductase (ER)" evidence="2">
    <location>
        <begin position="21"/>
        <end position="338"/>
    </location>
</feature>
<dbReference type="PANTHER" id="PTHR43205:SF7">
    <property type="entry name" value="PROSTAGLANDIN REDUCTASE 1"/>
    <property type="match status" value="1"/>
</dbReference>
<dbReference type="SMART" id="SM00829">
    <property type="entry name" value="PKS_ER"/>
    <property type="match status" value="1"/>
</dbReference>
<dbReference type="SUPFAM" id="SSF50129">
    <property type="entry name" value="GroES-like"/>
    <property type="match status" value="1"/>
</dbReference>
<dbReference type="SUPFAM" id="SSF51735">
    <property type="entry name" value="NAD(P)-binding Rossmann-fold domains"/>
    <property type="match status" value="1"/>
</dbReference>
<dbReference type="Proteomes" id="UP000571554">
    <property type="component" value="Unassembled WGS sequence"/>
</dbReference>
<dbReference type="AlphaFoldDB" id="A0A7W9WTA8"/>
<reference evidence="3 4" key="1">
    <citation type="submission" date="2020-08" db="EMBL/GenBank/DDBJ databases">
        <title>Above-ground endophytic microbial communities from plants in different locations in the United States.</title>
        <authorList>
            <person name="Frank C."/>
        </authorList>
    </citation>
    <scope>NUCLEOTIDE SEQUENCE [LARGE SCALE GENOMIC DNA]</scope>
    <source>
        <strain evidence="3 4">WP4_2_2</strain>
    </source>
</reference>
<dbReference type="Pfam" id="PF00107">
    <property type="entry name" value="ADH_zinc_N"/>
    <property type="match status" value="1"/>
</dbReference>
<accession>A0A7W9WTA8</accession>
<evidence type="ECO:0000259" key="2">
    <source>
        <dbReference type="SMART" id="SM00829"/>
    </source>
</evidence>
<protein>
    <recommendedName>
        <fullName evidence="2">Enoyl reductase (ER) domain-containing protein</fullName>
    </recommendedName>
</protein>
<dbReference type="FunFam" id="3.40.50.720:FF:000121">
    <property type="entry name" value="Prostaglandin reductase 2"/>
    <property type="match status" value="1"/>
</dbReference>
<evidence type="ECO:0000256" key="1">
    <source>
        <dbReference type="ARBA" id="ARBA00023002"/>
    </source>
</evidence>
<name>A0A7W9WTA8_9BURK</name>
<dbReference type="Pfam" id="PF16884">
    <property type="entry name" value="ADH_N_2"/>
    <property type="match status" value="1"/>
</dbReference>
<dbReference type="InterPro" id="IPR020843">
    <property type="entry name" value="ER"/>
</dbReference>
<evidence type="ECO:0000313" key="3">
    <source>
        <dbReference type="EMBL" id="MBB6103106.1"/>
    </source>
</evidence>
<dbReference type="InterPro" id="IPR013149">
    <property type="entry name" value="ADH-like_C"/>
</dbReference>
<comment type="caution">
    <text evidence="3">The sequence shown here is derived from an EMBL/GenBank/DDBJ whole genome shotgun (WGS) entry which is preliminary data.</text>
</comment>
<keyword evidence="4" id="KW-1185">Reference proteome</keyword>
<dbReference type="InterPro" id="IPR045010">
    <property type="entry name" value="MDR_fam"/>
</dbReference>
<dbReference type="Gene3D" id="3.90.180.10">
    <property type="entry name" value="Medium-chain alcohol dehydrogenases, catalytic domain"/>
    <property type="match status" value="1"/>
</dbReference>
<dbReference type="GO" id="GO:0016628">
    <property type="term" value="F:oxidoreductase activity, acting on the CH-CH group of donors, NAD or NADP as acceptor"/>
    <property type="evidence" value="ECO:0007669"/>
    <property type="project" value="InterPro"/>
</dbReference>
<organism evidence="3 4">
    <name type="scientific">Paraburkholderia bannensis</name>
    <dbReference type="NCBI Taxonomy" id="765414"/>
    <lineage>
        <taxon>Bacteria</taxon>
        <taxon>Pseudomonadati</taxon>
        <taxon>Pseudomonadota</taxon>
        <taxon>Betaproteobacteria</taxon>
        <taxon>Burkholderiales</taxon>
        <taxon>Burkholderiaceae</taxon>
        <taxon>Paraburkholderia</taxon>
    </lineage>
</organism>
<dbReference type="InterPro" id="IPR036291">
    <property type="entry name" value="NAD(P)-bd_dom_sf"/>
</dbReference>
<dbReference type="CDD" id="cd05288">
    <property type="entry name" value="PGDH"/>
    <property type="match status" value="1"/>
</dbReference>
<dbReference type="EMBL" id="JACHBW010000008">
    <property type="protein sequence ID" value="MBB6103106.1"/>
    <property type="molecule type" value="Genomic_DNA"/>
</dbReference>
<dbReference type="InterPro" id="IPR041694">
    <property type="entry name" value="ADH_N_2"/>
</dbReference>
<dbReference type="PANTHER" id="PTHR43205">
    <property type="entry name" value="PROSTAGLANDIN REDUCTASE"/>
    <property type="match status" value="1"/>
</dbReference>
<dbReference type="Gene3D" id="3.40.50.720">
    <property type="entry name" value="NAD(P)-binding Rossmann-like Domain"/>
    <property type="match status" value="1"/>
</dbReference>
<gene>
    <name evidence="3" type="ORF">F4827_002961</name>
</gene>
<sequence length="343" mass="36598">MSQSPTVNRRVVLHSRPLGAPTHENFRLHESAVPSPDDGEVLLRTLWLSLDPYMRTRMNHTASYAPSVALGEPMVGATVSRVVDSKHAQFKAGDLVLAQAGWQDYALAHGASLTALDGIAEPSHALSVLGMTGFTAYWGLLEIGKPQPGETVVVASASGAVGAVVGQIARLKGARVVGIAGDADKCRYVTQALGFDVCLDRRAPDFAAQLAQACPAGIDVYFENVGGAVFDAVQPLLNTGARIPLCGLISQYNADSAPPTPDMLPGFLQMLLFKRIRLQGFIIGDHYASGFDAFQRDMRNWIAGGKVKLQEDIVDGLERAPEAFLGLLAGRNFGKVVVRVAHD</sequence>
<keyword evidence="1" id="KW-0560">Oxidoreductase</keyword>
<evidence type="ECO:0000313" key="4">
    <source>
        <dbReference type="Proteomes" id="UP000571554"/>
    </source>
</evidence>
<proteinExistence type="predicted"/>